<proteinExistence type="predicted"/>
<evidence type="ECO:0000313" key="1">
    <source>
        <dbReference type="EMBL" id="SUB79927.1"/>
    </source>
</evidence>
<protein>
    <submittedName>
        <fullName evidence="1">Uncharacterized protein</fullName>
    </submittedName>
</protein>
<dbReference type="EMBL" id="UGTJ01000001">
    <property type="protein sequence ID" value="SUB79927.1"/>
    <property type="molecule type" value="Genomic_DNA"/>
</dbReference>
<accession>A0AAQ1UIE3</accession>
<comment type="caution">
    <text evidence="1">The sequence shown here is derived from an EMBL/GenBank/DDBJ whole genome shotgun (WGS) entry which is preliminary data.</text>
</comment>
<evidence type="ECO:0000313" key="2">
    <source>
        <dbReference type="Proteomes" id="UP000255283"/>
    </source>
</evidence>
<organism evidence="1 2">
    <name type="scientific">Segatella buccae</name>
    <dbReference type="NCBI Taxonomy" id="28126"/>
    <lineage>
        <taxon>Bacteria</taxon>
        <taxon>Pseudomonadati</taxon>
        <taxon>Bacteroidota</taxon>
        <taxon>Bacteroidia</taxon>
        <taxon>Bacteroidales</taxon>
        <taxon>Prevotellaceae</taxon>
        <taxon>Segatella</taxon>
    </lineage>
</organism>
<name>A0AAQ1UIE3_9BACT</name>
<gene>
    <name evidence="1" type="ORF">NCTC13063_01204</name>
</gene>
<dbReference type="Proteomes" id="UP000255283">
    <property type="component" value="Unassembled WGS sequence"/>
</dbReference>
<dbReference type="AlphaFoldDB" id="A0AAQ1UIE3"/>
<sequence length="89" mass="10188">MFINDILCMEMLDCSLSKGVTNLCNHLLFCIKIDNAFTGRQFFTLSKHCPFFFWHIQPVCLCDAYKTPAFSLLRCNSRALLVISILFSG</sequence>
<reference evidence="1 2" key="1">
    <citation type="submission" date="2018-06" db="EMBL/GenBank/DDBJ databases">
        <authorList>
            <consortium name="Pathogen Informatics"/>
            <person name="Doyle S."/>
        </authorList>
    </citation>
    <scope>NUCLEOTIDE SEQUENCE [LARGE SCALE GENOMIC DNA]</scope>
    <source>
        <strain evidence="1 2">NCTC13063</strain>
    </source>
</reference>